<feature type="chain" id="PRO_5028070590" evidence="1">
    <location>
        <begin position="28"/>
        <end position="279"/>
    </location>
</feature>
<evidence type="ECO:0000313" key="2">
    <source>
        <dbReference type="Proteomes" id="UP000515163"/>
    </source>
</evidence>
<gene>
    <name evidence="3" type="primary">LOC116288396</name>
</gene>
<reference evidence="3" key="1">
    <citation type="submission" date="2025-08" db="UniProtKB">
        <authorList>
            <consortium name="RefSeq"/>
        </authorList>
    </citation>
    <scope>IDENTIFICATION</scope>
    <source>
        <tissue evidence="3">Tentacle</tissue>
    </source>
</reference>
<protein>
    <submittedName>
        <fullName evidence="3">Uncharacterized protein LOC116288396</fullName>
    </submittedName>
</protein>
<dbReference type="OrthoDB" id="202851at2759"/>
<feature type="signal peptide" evidence="1">
    <location>
        <begin position="1"/>
        <end position="27"/>
    </location>
</feature>
<dbReference type="KEGG" id="aten:116288396"/>
<keyword evidence="2" id="KW-1185">Reference proteome</keyword>
<sequence>MAPGHLYSCLAVFIVASLIFSYSLCLAQFPKKEKFHAVKEDVAHVRCETCQKAIKYLNLKTQEMRDDSPTKKLEEDKIIELVEKTCDPGKQEGEWITKFDIVPRDSKLHLEEQKDYGRCRRECQTIAKACEESIGEADTDLAELLWQNKLTLSKLINKYCYSMTKSCGKKTKKIKADREDEEFVPMTEDERKADAVMKQMSGMPGMPGMEMYSREDIEKAKEQMEQQEKGEQKELPIDDEGLLYAGGGVSFWQMVKDGINRISTWFTNIFHPTSRKSEF</sequence>
<keyword evidence="1" id="KW-0732">Signal</keyword>
<evidence type="ECO:0000313" key="3">
    <source>
        <dbReference type="RefSeq" id="XP_031551041.1"/>
    </source>
</evidence>
<dbReference type="PANTHER" id="PTHR36058:SF1">
    <property type="entry name" value="NUCLEOPHOSMIN"/>
    <property type="match status" value="1"/>
</dbReference>
<dbReference type="RefSeq" id="XP_031551041.1">
    <property type="nucleotide sequence ID" value="XM_031695181.1"/>
</dbReference>
<feature type="unsure residue" description="E or Q" evidence="3">
    <location>
        <position position="228"/>
    </location>
</feature>
<dbReference type="PANTHER" id="PTHR36058">
    <property type="entry name" value="NUCLEOPHOSMIN"/>
    <property type="match status" value="1"/>
</dbReference>
<dbReference type="AlphaFoldDB" id="A0A6P8H6C4"/>
<dbReference type="InParanoid" id="A0A6P8H6C4"/>
<name>A0A6P8H6C4_ACTTE</name>
<organism evidence="2 3">
    <name type="scientific">Actinia tenebrosa</name>
    <name type="common">Australian red waratah sea anemone</name>
    <dbReference type="NCBI Taxonomy" id="6105"/>
    <lineage>
        <taxon>Eukaryota</taxon>
        <taxon>Metazoa</taxon>
        <taxon>Cnidaria</taxon>
        <taxon>Anthozoa</taxon>
        <taxon>Hexacorallia</taxon>
        <taxon>Actiniaria</taxon>
        <taxon>Actiniidae</taxon>
        <taxon>Actinia</taxon>
    </lineage>
</organism>
<proteinExistence type="predicted"/>
<dbReference type="Proteomes" id="UP000515163">
    <property type="component" value="Unplaced"/>
</dbReference>
<evidence type="ECO:0000256" key="1">
    <source>
        <dbReference type="SAM" id="SignalP"/>
    </source>
</evidence>
<accession>A0A6P8H6C4</accession>